<dbReference type="CDD" id="cd19049">
    <property type="entry name" value="LGIC_TM_anion"/>
    <property type="match status" value="1"/>
</dbReference>
<proteinExistence type="predicted"/>
<dbReference type="InterPro" id="IPR036719">
    <property type="entry name" value="Neuro-gated_channel_TM_sf"/>
</dbReference>
<dbReference type="GO" id="GO:0016020">
    <property type="term" value="C:membrane"/>
    <property type="evidence" value="ECO:0007669"/>
    <property type="project" value="InterPro"/>
</dbReference>
<dbReference type="PRINTS" id="PR00253">
    <property type="entry name" value="GABAARECEPTR"/>
</dbReference>
<dbReference type="PANTHER" id="PTHR18945">
    <property type="entry name" value="NEUROTRANSMITTER GATED ION CHANNEL"/>
    <property type="match status" value="1"/>
</dbReference>
<dbReference type="Pfam" id="PF02932">
    <property type="entry name" value="Neur_chan_memb"/>
    <property type="match status" value="1"/>
</dbReference>
<reference evidence="3" key="1">
    <citation type="submission" date="2020-11" db="EMBL/GenBank/DDBJ databases">
        <authorList>
            <person name="Tran Van P."/>
        </authorList>
    </citation>
    <scope>NUCLEOTIDE SEQUENCE</scope>
</reference>
<dbReference type="InterPro" id="IPR038050">
    <property type="entry name" value="Neuro_actylchol_rec"/>
</dbReference>
<feature type="transmembrane region" description="Helical" evidence="1">
    <location>
        <begin position="188"/>
        <end position="209"/>
    </location>
</feature>
<evidence type="ECO:0000313" key="3">
    <source>
        <dbReference type="EMBL" id="CAD7443227.1"/>
    </source>
</evidence>
<gene>
    <name evidence="3" type="ORF">TBIB3V08_LOCUS5637</name>
</gene>
<dbReference type="InterPro" id="IPR006201">
    <property type="entry name" value="Neur_channel"/>
</dbReference>
<keyword evidence="1" id="KW-1133">Transmembrane helix</keyword>
<dbReference type="GO" id="GO:0005230">
    <property type="term" value="F:extracellular ligand-gated monoatomic ion channel activity"/>
    <property type="evidence" value="ECO:0007669"/>
    <property type="project" value="UniProtKB-ARBA"/>
</dbReference>
<dbReference type="EMBL" id="OD566037">
    <property type="protein sequence ID" value="CAD7443227.1"/>
    <property type="molecule type" value="Genomic_DNA"/>
</dbReference>
<feature type="transmembrane region" description="Helical" evidence="1">
    <location>
        <begin position="277"/>
        <end position="294"/>
    </location>
</feature>
<name>A0A7R9EY23_9NEOP</name>
<dbReference type="SUPFAM" id="SSF90112">
    <property type="entry name" value="Neurotransmitter-gated ion-channel transmembrane pore"/>
    <property type="match status" value="1"/>
</dbReference>
<dbReference type="GO" id="GO:0005254">
    <property type="term" value="F:chloride channel activity"/>
    <property type="evidence" value="ECO:0007669"/>
    <property type="project" value="UniProtKB-ARBA"/>
</dbReference>
<dbReference type="GO" id="GO:0099095">
    <property type="term" value="F:ligand-gated monoatomic anion channel activity"/>
    <property type="evidence" value="ECO:0007669"/>
    <property type="project" value="UniProtKB-ARBA"/>
</dbReference>
<sequence length="313" mass="35962">MYLHLCGGRVENHLGKKTNTPNREFNPNLPVIGSPVYCECDALDHAATEATYNPVDELVNTWLAEGPKTDAVYFGKDEQSSSNTLRLPNYQAYISYCRESLVTSYVWGNSSTLRLYLTLDRELTPHLLETYLPTGLFVIISWGSFTVKPENVPGRMVLLVTNLLSLVTLFESVRNNSPAAMGIKCMDVWLVACILFIFLALVEYIAVLWKIRGPFFERKTSFIQNADTPITYKNAQKREATKEKVSYMCEFLRKCRKMLQYVYQTRPTSMWDPLDKISVFAFPFMFMICNAVYWPTYITMRSRLDLPSVCTDE</sequence>
<keyword evidence="1" id="KW-0472">Membrane</keyword>
<organism evidence="3">
    <name type="scientific">Timema bartmani</name>
    <dbReference type="NCBI Taxonomy" id="61472"/>
    <lineage>
        <taxon>Eukaryota</taxon>
        <taxon>Metazoa</taxon>
        <taxon>Ecdysozoa</taxon>
        <taxon>Arthropoda</taxon>
        <taxon>Hexapoda</taxon>
        <taxon>Insecta</taxon>
        <taxon>Pterygota</taxon>
        <taxon>Neoptera</taxon>
        <taxon>Polyneoptera</taxon>
        <taxon>Phasmatodea</taxon>
        <taxon>Timematodea</taxon>
        <taxon>Timematoidea</taxon>
        <taxon>Timematidae</taxon>
        <taxon>Timema</taxon>
    </lineage>
</organism>
<dbReference type="GO" id="GO:0004888">
    <property type="term" value="F:transmembrane signaling receptor activity"/>
    <property type="evidence" value="ECO:0007669"/>
    <property type="project" value="InterPro"/>
</dbReference>
<evidence type="ECO:0000259" key="2">
    <source>
        <dbReference type="Pfam" id="PF02932"/>
    </source>
</evidence>
<dbReference type="Gene3D" id="1.20.58.390">
    <property type="entry name" value="Neurotransmitter-gated ion-channel transmembrane domain"/>
    <property type="match status" value="1"/>
</dbReference>
<protein>
    <recommendedName>
        <fullName evidence="2">Neurotransmitter-gated ion-channel transmembrane domain-containing protein</fullName>
    </recommendedName>
</protein>
<accession>A0A7R9EY23</accession>
<evidence type="ECO:0000256" key="1">
    <source>
        <dbReference type="SAM" id="Phobius"/>
    </source>
</evidence>
<dbReference type="AlphaFoldDB" id="A0A7R9EY23"/>
<dbReference type="InterPro" id="IPR006029">
    <property type="entry name" value="Neurotrans-gated_channel_TM"/>
</dbReference>
<feature type="domain" description="Neurotransmitter-gated ion-channel transmembrane" evidence="2">
    <location>
        <begin position="130"/>
        <end position="209"/>
    </location>
</feature>
<dbReference type="InterPro" id="IPR006028">
    <property type="entry name" value="GABAA/Glycine_rcpt"/>
</dbReference>
<keyword evidence="1" id="KW-0812">Transmembrane</keyword>